<organism evidence="3 4">
    <name type="scientific">Mucor flavus</name>
    <dbReference type="NCBI Taxonomy" id="439312"/>
    <lineage>
        <taxon>Eukaryota</taxon>
        <taxon>Fungi</taxon>
        <taxon>Fungi incertae sedis</taxon>
        <taxon>Mucoromycota</taxon>
        <taxon>Mucoromycotina</taxon>
        <taxon>Mucoromycetes</taxon>
        <taxon>Mucorales</taxon>
        <taxon>Mucorineae</taxon>
        <taxon>Mucoraceae</taxon>
        <taxon>Mucor</taxon>
    </lineage>
</organism>
<name>A0ABP9YS17_9FUNG</name>
<feature type="compositionally biased region" description="Polar residues" evidence="1">
    <location>
        <begin position="471"/>
        <end position="480"/>
    </location>
</feature>
<dbReference type="Gene3D" id="2.60.40.640">
    <property type="match status" value="2"/>
</dbReference>
<feature type="compositionally biased region" description="Acidic residues" evidence="1">
    <location>
        <begin position="566"/>
        <end position="600"/>
    </location>
</feature>
<feature type="compositionally biased region" description="Basic residues" evidence="1">
    <location>
        <begin position="481"/>
        <end position="490"/>
    </location>
</feature>
<comment type="caution">
    <text evidence="3">The sequence shown here is derived from an EMBL/GenBank/DDBJ whole genome shotgun (WGS) entry which is preliminary data.</text>
</comment>
<dbReference type="Pfam" id="PF02752">
    <property type="entry name" value="Arrestin_C"/>
    <property type="match status" value="1"/>
</dbReference>
<feature type="domain" description="Arrestin C-terminal-like" evidence="2">
    <location>
        <begin position="137"/>
        <end position="270"/>
    </location>
</feature>
<feature type="region of interest" description="Disordered" evidence="1">
    <location>
        <begin position="366"/>
        <end position="409"/>
    </location>
</feature>
<dbReference type="PANTHER" id="PTHR11188:SF17">
    <property type="entry name" value="FI21816P1"/>
    <property type="match status" value="1"/>
</dbReference>
<feature type="compositionally biased region" description="Low complexity" evidence="1">
    <location>
        <begin position="366"/>
        <end position="381"/>
    </location>
</feature>
<feature type="region of interest" description="Disordered" evidence="1">
    <location>
        <begin position="561"/>
        <end position="627"/>
    </location>
</feature>
<evidence type="ECO:0000256" key="1">
    <source>
        <dbReference type="SAM" id="MobiDB-lite"/>
    </source>
</evidence>
<dbReference type="SUPFAM" id="SSF81296">
    <property type="entry name" value="E set domains"/>
    <property type="match status" value="1"/>
</dbReference>
<dbReference type="SMART" id="SM01017">
    <property type="entry name" value="Arrestin_C"/>
    <property type="match status" value="1"/>
</dbReference>
<proteinExistence type="predicted"/>
<evidence type="ECO:0000313" key="3">
    <source>
        <dbReference type="EMBL" id="GAA5809643.1"/>
    </source>
</evidence>
<protein>
    <recommendedName>
        <fullName evidence="2">Arrestin C-terminal-like domain-containing protein</fullName>
    </recommendedName>
</protein>
<feature type="compositionally biased region" description="Basic residues" evidence="1">
    <location>
        <begin position="606"/>
        <end position="620"/>
    </location>
</feature>
<dbReference type="EMBL" id="BAABUK010000005">
    <property type="protein sequence ID" value="GAA5809643.1"/>
    <property type="molecule type" value="Genomic_DNA"/>
</dbReference>
<feature type="compositionally biased region" description="Low complexity" evidence="1">
    <location>
        <begin position="512"/>
        <end position="524"/>
    </location>
</feature>
<dbReference type="Proteomes" id="UP001473302">
    <property type="component" value="Unassembled WGS sequence"/>
</dbReference>
<feature type="region of interest" description="Disordered" evidence="1">
    <location>
        <begin position="468"/>
        <end position="537"/>
    </location>
</feature>
<keyword evidence="4" id="KW-1185">Reference proteome</keyword>
<sequence>MKARSKTNKVLDIILSEEKFYFPGETIQAKDKEVIPLFQTCKTILINDGKSKVLEPKLYSFPFEFLVPDNFPSAMDFGKNKTTRINYKLTVILDRPMMPESLCPKLEYQVSVMEYVDVTRDNFVKPLEKQKEVMTLNNGKCHAKLSVPRTGFTRGETVPVNIVVNTFQSFVKKESLVIDLIRKVKIQTSRNTLDEEHVLKSSKFDLNIIGPYNFSQSITSQILIPSTPPTIRYKDRVLRVHYKIRAQLFTEAKKTPNILLELPIVIGTWPRADVPIDDDDDDDIIQNMGELMISDAVDDDVWMRQQEELEFTRHSHSSFTLNNTPSPTSTISMKYSQSYYNTNNNSNLATATANANVAAAAAAVKRSGSNNSLGSVSSWRSQSTSDPRLSATTSPTSVTGSVLSNNTIPDYQRNTLGLKMTNGYLNRSSSTPDLLSNPPPTPSPTLQQNQSNNTRARVIDPTIRSSYYEPQINNSSGLSHRSTKSLHSIHHPPQQQHHQQQHRRIGSDEFNVSPTSSSSFSVSPIPQNNEPDVPSHTLMFLSSSTTQQRRASPPRIITQQRKYIDSLDETFDSGSYLDEDDDDDDDDEDEDSDEDSDDDLFAIIEKKKRREEKEQKKRQRMMYTLTE</sequence>
<feature type="region of interest" description="Disordered" evidence="1">
    <location>
        <begin position="422"/>
        <end position="455"/>
    </location>
</feature>
<dbReference type="InterPro" id="IPR014752">
    <property type="entry name" value="Arrestin-like_C"/>
</dbReference>
<evidence type="ECO:0000259" key="2">
    <source>
        <dbReference type="SMART" id="SM01017"/>
    </source>
</evidence>
<evidence type="ECO:0000313" key="4">
    <source>
        <dbReference type="Proteomes" id="UP001473302"/>
    </source>
</evidence>
<dbReference type="InterPro" id="IPR011022">
    <property type="entry name" value="Arrestin_C-like"/>
</dbReference>
<reference evidence="3 4" key="1">
    <citation type="submission" date="2024-04" db="EMBL/GenBank/DDBJ databases">
        <title>genome sequences of Mucor flavus KT1a and Helicostylum pulchrum KT1b strains isolated from the surface of a dry-aged beef.</title>
        <authorList>
            <person name="Toyotome T."/>
            <person name="Hosono M."/>
            <person name="Torimaru M."/>
            <person name="Fukuda K."/>
            <person name="Mikami N."/>
        </authorList>
    </citation>
    <scope>NUCLEOTIDE SEQUENCE [LARGE SCALE GENOMIC DNA]</scope>
    <source>
        <strain evidence="3 4">KT1a</strain>
    </source>
</reference>
<feature type="compositionally biased region" description="Polar residues" evidence="1">
    <location>
        <begin position="382"/>
        <end position="409"/>
    </location>
</feature>
<dbReference type="PANTHER" id="PTHR11188">
    <property type="entry name" value="ARRESTIN DOMAIN CONTAINING PROTEIN"/>
    <property type="match status" value="1"/>
</dbReference>
<gene>
    <name evidence="3" type="ORF">MFLAVUS_003055</name>
</gene>
<dbReference type="InterPro" id="IPR050357">
    <property type="entry name" value="Arrestin_domain-protein"/>
</dbReference>
<accession>A0ABP9YS17</accession>
<dbReference type="InterPro" id="IPR014756">
    <property type="entry name" value="Ig_E-set"/>
</dbReference>